<evidence type="ECO:0000259" key="6">
    <source>
        <dbReference type="PROSITE" id="PS51196"/>
    </source>
</evidence>
<dbReference type="Pfam" id="PF07517">
    <property type="entry name" value="SecA_DEAD"/>
    <property type="match status" value="1"/>
</dbReference>
<dbReference type="PRINTS" id="PR00906">
    <property type="entry name" value="SECA"/>
</dbReference>
<dbReference type="GO" id="GO:0006886">
    <property type="term" value="P:intracellular protein transport"/>
    <property type="evidence" value="ECO:0007669"/>
    <property type="project" value="InterPro"/>
</dbReference>
<dbReference type="GO" id="GO:0016020">
    <property type="term" value="C:membrane"/>
    <property type="evidence" value="ECO:0007669"/>
    <property type="project" value="InterPro"/>
</dbReference>
<dbReference type="InterPro" id="IPR027417">
    <property type="entry name" value="P-loop_NTPase"/>
</dbReference>
<dbReference type="InterPro" id="IPR011115">
    <property type="entry name" value="SecA_DEAD"/>
</dbReference>
<gene>
    <name evidence="7" type="ORF">PVAND_008759</name>
</gene>
<evidence type="ECO:0000256" key="1">
    <source>
        <dbReference type="ARBA" id="ARBA00022490"/>
    </source>
</evidence>
<dbReference type="Proteomes" id="UP001107558">
    <property type="component" value="Chromosome 2"/>
</dbReference>
<evidence type="ECO:0000259" key="4">
    <source>
        <dbReference type="PROSITE" id="PS51192"/>
    </source>
</evidence>
<dbReference type="PANTHER" id="PTHR30612">
    <property type="entry name" value="SECA INNER MEMBRANE COMPONENT OF SEC PROTEIN SECRETION SYSTEM"/>
    <property type="match status" value="1"/>
</dbReference>
<accession>A0A9J6CAK4</accession>
<reference evidence="7" key="1">
    <citation type="submission" date="2021-03" db="EMBL/GenBank/DDBJ databases">
        <title>Chromosome level genome of the anhydrobiotic midge Polypedilum vanderplanki.</title>
        <authorList>
            <person name="Yoshida Y."/>
            <person name="Kikawada T."/>
            <person name="Gusev O."/>
        </authorList>
    </citation>
    <scope>NUCLEOTIDE SEQUENCE</scope>
    <source>
        <strain evidence="7">NIAS01</strain>
        <tissue evidence="7">Whole body or cell culture</tissue>
    </source>
</reference>
<dbReference type="GO" id="GO:0017038">
    <property type="term" value="P:protein import"/>
    <property type="evidence" value="ECO:0007669"/>
    <property type="project" value="InterPro"/>
</dbReference>
<evidence type="ECO:0008006" key="9">
    <source>
        <dbReference type="Google" id="ProtNLM"/>
    </source>
</evidence>
<feature type="domain" description="Helicase ATP-binding" evidence="4">
    <location>
        <begin position="460"/>
        <end position="618"/>
    </location>
</feature>
<dbReference type="SMART" id="SM00957">
    <property type="entry name" value="SecA_DEAD"/>
    <property type="match status" value="1"/>
</dbReference>
<dbReference type="GO" id="GO:0006605">
    <property type="term" value="P:protein targeting"/>
    <property type="evidence" value="ECO:0007669"/>
    <property type="project" value="InterPro"/>
</dbReference>
<comment type="caution">
    <text evidence="7">The sequence shown here is derived from an EMBL/GenBank/DDBJ whole genome shotgun (WGS) entry which is preliminary data.</text>
</comment>
<dbReference type="SUPFAM" id="SSF81767">
    <property type="entry name" value="Pre-protein crosslinking domain of SecA"/>
    <property type="match status" value="1"/>
</dbReference>
<dbReference type="Gene3D" id="3.90.1440.10">
    <property type="entry name" value="SecA, preprotein cross-linking domain"/>
    <property type="match status" value="1"/>
</dbReference>
<dbReference type="EMBL" id="JADBJN010000002">
    <property type="protein sequence ID" value="KAG5679169.1"/>
    <property type="molecule type" value="Genomic_DNA"/>
</dbReference>
<evidence type="ECO:0000256" key="2">
    <source>
        <dbReference type="ARBA" id="ARBA00022927"/>
    </source>
</evidence>
<dbReference type="InterPro" id="IPR000185">
    <property type="entry name" value="SecA"/>
</dbReference>
<feature type="domain" description="Helicase C-terminal" evidence="5">
    <location>
        <begin position="819"/>
        <end position="996"/>
    </location>
</feature>
<dbReference type="PROSITE" id="PS51196">
    <property type="entry name" value="SECA_MOTOR_DEAD"/>
    <property type="match status" value="1"/>
</dbReference>
<dbReference type="InterPro" id="IPR014018">
    <property type="entry name" value="SecA_motor_DEAD"/>
</dbReference>
<dbReference type="PROSITE" id="PS51192">
    <property type="entry name" value="HELICASE_ATP_BIND_1"/>
    <property type="match status" value="1"/>
</dbReference>
<dbReference type="Gene3D" id="3.40.50.300">
    <property type="entry name" value="P-loop containing nucleotide triphosphate hydrolases"/>
    <property type="match status" value="2"/>
</dbReference>
<dbReference type="SUPFAM" id="SSF52540">
    <property type="entry name" value="P-loop containing nucleoside triphosphate hydrolases"/>
    <property type="match status" value="2"/>
</dbReference>
<protein>
    <recommendedName>
        <fullName evidence="9">Protein translocase subunit SecA</fullName>
    </recommendedName>
</protein>
<evidence type="ECO:0000256" key="3">
    <source>
        <dbReference type="ARBA" id="ARBA00023010"/>
    </source>
</evidence>
<evidence type="ECO:0000313" key="7">
    <source>
        <dbReference type="EMBL" id="KAG5679169.1"/>
    </source>
</evidence>
<dbReference type="PROSITE" id="PS51194">
    <property type="entry name" value="HELICASE_CTER"/>
    <property type="match status" value="1"/>
</dbReference>
<keyword evidence="8" id="KW-1185">Reference proteome</keyword>
<dbReference type="PANTHER" id="PTHR30612:SF0">
    <property type="entry name" value="CHLOROPLAST PROTEIN-TRANSPORTING ATPASE"/>
    <property type="match status" value="1"/>
</dbReference>
<organism evidence="7 8">
    <name type="scientific">Polypedilum vanderplanki</name>
    <name type="common">Sleeping chironomid midge</name>
    <dbReference type="NCBI Taxonomy" id="319348"/>
    <lineage>
        <taxon>Eukaryota</taxon>
        <taxon>Metazoa</taxon>
        <taxon>Ecdysozoa</taxon>
        <taxon>Arthropoda</taxon>
        <taxon>Hexapoda</taxon>
        <taxon>Insecta</taxon>
        <taxon>Pterygota</taxon>
        <taxon>Neoptera</taxon>
        <taxon>Endopterygota</taxon>
        <taxon>Diptera</taxon>
        <taxon>Nematocera</taxon>
        <taxon>Chironomoidea</taxon>
        <taxon>Chironomidae</taxon>
        <taxon>Chironominae</taxon>
        <taxon>Polypedilum</taxon>
        <taxon>Polypedilum</taxon>
    </lineage>
</organism>
<keyword evidence="3" id="KW-0811">Translocation</keyword>
<dbReference type="GO" id="GO:0005524">
    <property type="term" value="F:ATP binding"/>
    <property type="evidence" value="ECO:0007669"/>
    <property type="project" value="InterPro"/>
</dbReference>
<keyword evidence="1" id="KW-0963">Cytoplasm</keyword>
<dbReference type="InterPro" id="IPR036670">
    <property type="entry name" value="SecA_X-link_sf"/>
</dbReference>
<evidence type="ECO:0000313" key="8">
    <source>
        <dbReference type="Proteomes" id="UP001107558"/>
    </source>
</evidence>
<dbReference type="InterPro" id="IPR014001">
    <property type="entry name" value="Helicase_ATP-bd"/>
</dbReference>
<dbReference type="OrthoDB" id="7553586at2759"/>
<keyword evidence="2" id="KW-0813">Transport</keyword>
<evidence type="ECO:0000259" key="5">
    <source>
        <dbReference type="PROSITE" id="PS51194"/>
    </source>
</evidence>
<sequence length="2163" mass="247200">MNISGARRAKHQRCLNIDKLKLDVNNELIAKFSSKNSSLTSDEIFKIGKYLLELNGFNSEQKFFVAKNSKEFTDAISKLQTKLFIIFKLDRSTYWNVAYLTKISNTDYNYLMNPFNDNSLNSIRLNGSVKINNQRSNDNLNDDFLALINLEKIVKENLVNFQIFSIPTSREIENFKSRLNTEIFGNIFQKVLCDLENANFLGEFKNFMGELSEYSNLSILAEEYKNILINENENSENLTSTAIDRINRKRAEFIGNNSIRKLSEIQKTENNKIHYEVKIEKNFPSEMRNFSNFLDILFNATDQTVIDERLQTIASKINSDIEILKIILRKKNQEEKPENEKKAVLSWDKIKIKPVKDGKVDENIKSFTELLNGMEIEDHDLENDSRVIEDLKFQLNQVEIFMQIWKNKDKFEIRNWADSKRGKLQKSEIPEAIAVLSRANTLVKGWKNLRNPQLLTVLLYFQMKENHGVLYQVLTGEGKTTIVSLLAVIKILMGEKFIDVITSNSVLAQEGMNDRESFYAIFNISVGCNNFVRDYVRDMKECYKADVVYGTMGNFQGDYLRHGFENLNTRGNRGFGCIILDEVDSILLDNGGHITKLATPFPGMDFIKYVYIKIWQELLKYDAEIPKLFEDKLKIKSEELKRNGTNENELQEKLFEFQQDFKLNAFEDMKQAIINSDPTNIDIIPSHLRDFTKEMLEKWIKNAIFAKYQCHENIRYVIKKNKDGEDSVMPVDFENTGVTLKNTVWSVGLHQFIQLKHNLAIKSETLTSSFISNIGYVKLYNKNIIGMTGTLGSKAEYDLLSKVYDLCFAKVPPYKTKDQKEELGSLIEDDSWIDFIAMNSFLHVKNNRSVLIICRTIHDVYAIKKSIEFIKEAENFTKLKIKLYPDETSSHIVSKVIDTSEVIIATNIAGRGADFKTTDALESNGGLHVCVTFLPTNQRVQDQAFGRTSRQGKKGTVQIIAKASDIKMFGGRIEDFIEVDTFYDVQDFRDETEKARLDKISEKELPKINFMDEIFQKFMSYHNDLRGADTYSKPYLKDLKEHWAFWLKKQDYKNVENLTTELEFEKFKAVVKSNLDNKIYRNPFYYLEEAEQAIAEKEFKKAKEILQKALNQNSNYTDLLYGAHIKLFEISIEEGDALMDRFKTTLSKVAFYGYIIDQDAKREYKWNAIKYLKKAQDGLQKEIDFINNNIINDQNSMNEKFSLVISNKISYELKEEESNRETREISENNENLMFKHILLRLYALKTFQQHCKLFEDQLRSMSNAIIKSRIPQYFKDFKPESRDEKLQKDSLLSNELNELGMLGLGVVYSLQEVYDAHPAVIAAAQAQILSGLAALGIGLAFPPSLSIMGRIAGALISEGISDIVIELITKMGTEYNVVNHIKEKAISYGIAIATAGLSTIVTCTKILSKAVYILRNVASVLRKCPIMKTLCTKIAAYLEGRAAKIALVILQKGLINKNVTTLRQITMTVAAESLQDAMFTVVSEKITTKVLEETLESLKPKLKQQNESKVREKIPRNLLEKLSVSKLNEILVNLSTESAVEAIGNVAKEIGFGIMRVQRSWAMKITTLALDSIITTSNLTTGISKYCDSLKVKLTTENRNDDGNYSTDFKYDVVSTHISEYMYSQIMKVAGKGANTLIVRPIAGVVMQSFRKKENEETSSDISDLFKRLKLDPNATESELKTKIHESAGNDAKKLSNLLQASNEVLDIYKNRNNLKLPVTTGVPKMAHFGNLKTMSNLMKFHLVVNYMKQNGEIDKVHEFGKNFKDKQTIEINFYPGNRMKVGHYILSDKTIEIQSSAKNNCLYDAVSASFKSKGIEIPSEKLREVAEFPSQANLIFNKLEKFSQILNNPITRNLYVKAQNAILLGGDQLERLPINQNGIGYYPNGAKFDRSKIGNDTITIINKIIEFSKTVENAKANKIKPKKVLANAPAKFGEGADALEKKLKKAGVMIGLMNVQLKNEETGEVKTVKMYALSGETEFYFRDYGQSEDLTRINNYELVNINTTGFPNVHNVILKEDIITSTKQSCAATRLNIGLSNELRKPENDGFHVKEILLAEVYYKKDHKTTFINNQGEKVEIDHGENLTDQNLNDRIVDSCKECKTNLPHSVDLVPHFKWNNELDRFELNFDEIKLKNQSTFFPDVEFTPDVKKDRSKGAGSSRQIT</sequence>
<feature type="domain" description="SecA family profile" evidence="6">
    <location>
        <begin position="373"/>
        <end position="989"/>
    </location>
</feature>
<proteinExistence type="predicted"/>
<dbReference type="InterPro" id="IPR001650">
    <property type="entry name" value="Helicase_C-like"/>
</dbReference>
<name>A0A9J6CAK4_POLVA</name>
<keyword evidence="2" id="KW-0653">Protein transport</keyword>